<dbReference type="OrthoDB" id="86160at2"/>
<dbReference type="GO" id="GO:0016832">
    <property type="term" value="F:aldehyde-lyase activity"/>
    <property type="evidence" value="ECO:0007669"/>
    <property type="project" value="TreeGrafter"/>
</dbReference>
<keyword evidence="2" id="KW-0479">Metal-binding</keyword>
<dbReference type="PANTHER" id="PTHR30502:SF0">
    <property type="entry name" value="PHOSPHOENOLPYRUVATE CARBOXYLASE FAMILY PROTEIN"/>
    <property type="match status" value="1"/>
</dbReference>
<dbReference type="RefSeq" id="WP_032527189.1">
    <property type="nucleotide sequence ID" value="NZ_CP138951.1"/>
</dbReference>
<proteinExistence type="inferred from homology"/>
<name>A0A0A2A8W2_PROMR</name>
<evidence type="ECO:0000256" key="1">
    <source>
        <dbReference type="ARBA" id="ARBA00005568"/>
    </source>
</evidence>
<dbReference type="InterPro" id="IPR005000">
    <property type="entry name" value="Aldolase/citrate-lyase_domain"/>
</dbReference>
<dbReference type="GO" id="GO:0046872">
    <property type="term" value="F:metal ion binding"/>
    <property type="evidence" value="ECO:0007669"/>
    <property type="project" value="UniProtKB-KW"/>
</dbReference>
<evidence type="ECO:0000313" key="6">
    <source>
        <dbReference type="Proteomes" id="UP000030445"/>
    </source>
</evidence>
<comment type="caution">
    <text evidence="5">The sequence shown here is derived from an EMBL/GenBank/DDBJ whole genome shotgun (WGS) entry which is preliminary data.</text>
</comment>
<dbReference type="InterPro" id="IPR040442">
    <property type="entry name" value="Pyrv_kinase-like_dom_sf"/>
</dbReference>
<gene>
    <name evidence="5" type="ORF">EU96_1578</name>
</gene>
<protein>
    <submittedName>
        <fullName evidence="5">2,4-dihydroxyhept-2-ene-1,7-dioic acid aldolase</fullName>
        <ecNumber evidence="5">4.1.2.-</ecNumber>
    </submittedName>
</protein>
<evidence type="ECO:0000259" key="4">
    <source>
        <dbReference type="Pfam" id="PF03328"/>
    </source>
</evidence>
<dbReference type="eggNOG" id="COG3836">
    <property type="taxonomic scope" value="Bacteria"/>
</dbReference>
<comment type="similarity">
    <text evidence="1">Belongs to the HpcH/HpaI aldolase family.</text>
</comment>
<accession>A0A0A2A8W2</accession>
<keyword evidence="3 5" id="KW-0456">Lyase</keyword>
<dbReference type="InterPro" id="IPR015813">
    <property type="entry name" value="Pyrv/PenolPyrv_kinase-like_dom"/>
</dbReference>
<dbReference type="PANTHER" id="PTHR30502">
    <property type="entry name" value="2-KETO-3-DEOXY-L-RHAMNONATE ALDOLASE"/>
    <property type="match status" value="1"/>
</dbReference>
<dbReference type="SUPFAM" id="SSF51621">
    <property type="entry name" value="Phosphoenolpyruvate/pyruvate domain"/>
    <property type="match status" value="1"/>
</dbReference>
<dbReference type="Gene3D" id="3.20.20.60">
    <property type="entry name" value="Phosphoenolpyruvate-binding domains"/>
    <property type="match status" value="1"/>
</dbReference>
<organism evidence="5 6">
    <name type="scientific">Prochlorococcus marinus str. MIT 9302</name>
    <dbReference type="NCBI Taxonomy" id="74545"/>
    <lineage>
        <taxon>Bacteria</taxon>
        <taxon>Bacillati</taxon>
        <taxon>Cyanobacteriota</taxon>
        <taxon>Cyanophyceae</taxon>
        <taxon>Synechococcales</taxon>
        <taxon>Prochlorococcaceae</taxon>
        <taxon>Prochlorococcus</taxon>
    </lineage>
</organism>
<dbReference type="EC" id="4.1.2.-" evidence="5"/>
<evidence type="ECO:0000256" key="3">
    <source>
        <dbReference type="ARBA" id="ARBA00023239"/>
    </source>
</evidence>
<dbReference type="InterPro" id="IPR050251">
    <property type="entry name" value="HpcH-HpaI_aldolase"/>
</dbReference>
<dbReference type="STRING" id="74545.EU96_1578"/>
<sequence length="250" mass="28202">MKTLTDLRKNINNGKPSIGTWMQIPSPEIAEILSATKYYDWIVIDMEHGTFSRSDIASIIRAIEVNDSLPFVRLQKSNRTSVKNIIDFGFKGFILPMIESKNQLIEIKNELLYPPLGKRGVGFSRSNQYGINFEKAIKNKERPFLVGMIETKGGLDNINEILNTDFLDAIIIGPYDLSASLGVCGDFESIIFKEAYEFIKNKCFKKNINFGIHIVEPSNAKLEKSIKEGCKFIAYSIDSVILHSVKPTIN</sequence>
<evidence type="ECO:0000256" key="2">
    <source>
        <dbReference type="ARBA" id="ARBA00022723"/>
    </source>
</evidence>
<dbReference type="AlphaFoldDB" id="A0A0A2A8W2"/>
<dbReference type="Pfam" id="PF03328">
    <property type="entry name" value="HpcH_HpaI"/>
    <property type="match status" value="1"/>
</dbReference>
<feature type="domain" description="HpcH/HpaI aldolase/citrate lyase" evidence="4">
    <location>
        <begin position="18"/>
        <end position="239"/>
    </location>
</feature>
<dbReference type="EMBL" id="JNAM01000011">
    <property type="protein sequence ID" value="KGF96939.1"/>
    <property type="molecule type" value="Genomic_DNA"/>
</dbReference>
<dbReference type="Proteomes" id="UP000030445">
    <property type="component" value="Unassembled WGS sequence"/>
</dbReference>
<reference evidence="6" key="1">
    <citation type="journal article" date="2014" name="Sci. Data">
        <title>Genomes of diverse isolates of the marine cyanobacterium Prochlorococcus.</title>
        <authorList>
            <person name="Biller S."/>
            <person name="Berube P."/>
            <person name="Thompson J."/>
            <person name="Kelly L."/>
            <person name="Roggensack S."/>
            <person name="Awad L."/>
            <person name="Roache-Johnson K."/>
            <person name="Ding H."/>
            <person name="Giovannoni S.J."/>
            <person name="Moore L.R."/>
            <person name="Chisholm S.W."/>
        </authorList>
    </citation>
    <scope>NUCLEOTIDE SEQUENCE [LARGE SCALE GENOMIC DNA]</scope>
    <source>
        <strain evidence="6">MIT 9302</strain>
    </source>
</reference>
<evidence type="ECO:0000313" key="5">
    <source>
        <dbReference type="EMBL" id="KGF96939.1"/>
    </source>
</evidence>
<dbReference type="GO" id="GO:0005737">
    <property type="term" value="C:cytoplasm"/>
    <property type="evidence" value="ECO:0007669"/>
    <property type="project" value="TreeGrafter"/>
</dbReference>